<sequence length="746" mass="82029">MKTSQDTTLSLRIGNTPLAQGAGVFAIDGVESISELFDYRLSLYAPLDAPLDPEELLARMASLHIEVPEQPAVHVHGVIVGFSNVGADEIHTFHEAKLLPHHVLLDRQIGSAIHEDCRLASIVDEELQGFDYRLAFEEPDAPRAYSVRYEESPLTYLKRLFEEDGRYFTFEQDEHRCTLVCADDSFQASPALGDRPLSLDISEHKPCLRSWRVEEALTPFIAQVNDHHWDATNGMADPERAEAPDSPMAPSTARNHREIMADCVLATEESVGTNFSTVLSSGEREQHLMDGLIDAKRRLARIRAEAAVVDGVVAHGESNAPSIKPGYLLSVVDAEEYSGDFFVTRAHHQVQLAVEGRDDLQVTPYTCRFEAIPKQVRYRTRRQTERPRIDGVMTARVLGHDHEETTPSDDVGLRVAFDWDRREEPKSCWMRVAQRLASQQQGGITMPRKGQRGMVSFVRGVLEKPVLLGTVPDADHLPAWDTPSLPHVEGERHRSLGGGPSDVSQLTFDANPDQEHVTLHAKKDAAATSHRAFSIATGGDLNVKVGYPVASPASVSLGNTDVNGTEESTTDTSSGGQESGLMRTTAGNSSTAIRGDYNEVVKGLKMQTTKGTTLWITDNLVSVLAPVVVVTAPATSSAHFINSRITVGFLTCLGSIEVTTGLIAYDASFSLLRVNYAKFESAKAVPLKVSNYLSRFESPKLKLENSILRTESISESSTFSVENYEHSIVRNDSYDLLEQMGPELDT</sequence>
<evidence type="ECO:0000259" key="2">
    <source>
        <dbReference type="Pfam" id="PF04717"/>
    </source>
</evidence>
<dbReference type="SUPFAM" id="SSF69279">
    <property type="entry name" value="Phage tail proteins"/>
    <property type="match status" value="2"/>
</dbReference>
<dbReference type="InterPro" id="IPR037026">
    <property type="entry name" value="Vgr_OB-fold_dom_sf"/>
</dbReference>
<dbReference type="Pfam" id="PF05954">
    <property type="entry name" value="Phage_GPD"/>
    <property type="match status" value="1"/>
</dbReference>
<name>A0A518B173_9BACT</name>
<accession>A0A518B173</accession>
<evidence type="ECO:0000313" key="3">
    <source>
        <dbReference type="EMBL" id="QDU60702.1"/>
    </source>
</evidence>
<feature type="compositionally biased region" description="Low complexity" evidence="1">
    <location>
        <begin position="565"/>
        <end position="580"/>
    </location>
</feature>
<protein>
    <submittedName>
        <fullName evidence="3">Phage-related baseplate assembly protein</fullName>
    </submittedName>
</protein>
<feature type="compositionally biased region" description="Polar residues" evidence="1">
    <location>
        <begin position="554"/>
        <end position="563"/>
    </location>
</feature>
<dbReference type="KEGG" id="knv:Pan216_15510"/>
<reference evidence="3 4" key="1">
    <citation type="submission" date="2019-02" db="EMBL/GenBank/DDBJ databases">
        <title>Deep-cultivation of Planctomycetes and their phenomic and genomic characterization uncovers novel biology.</title>
        <authorList>
            <person name="Wiegand S."/>
            <person name="Jogler M."/>
            <person name="Boedeker C."/>
            <person name="Pinto D."/>
            <person name="Vollmers J."/>
            <person name="Rivas-Marin E."/>
            <person name="Kohn T."/>
            <person name="Peeters S.H."/>
            <person name="Heuer A."/>
            <person name="Rast P."/>
            <person name="Oberbeckmann S."/>
            <person name="Bunk B."/>
            <person name="Jeske O."/>
            <person name="Meyerdierks A."/>
            <person name="Storesund J.E."/>
            <person name="Kallscheuer N."/>
            <person name="Luecker S."/>
            <person name="Lage O.M."/>
            <person name="Pohl T."/>
            <person name="Merkel B.J."/>
            <person name="Hornburger P."/>
            <person name="Mueller R.-W."/>
            <person name="Bruemmer F."/>
            <person name="Labrenz M."/>
            <person name="Spormann A.M."/>
            <person name="Op den Camp H."/>
            <person name="Overmann J."/>
            <person name="Amann R."/>
            <person name="Jetten M.S.M."/>
            <person name="Mascher T."/>
            <person name="Medema M.H."/>
            <person name="Devos D.P."/>
            <person name="Kaster A.-K."/>
            <person name="Ovreas L."/>
            <person name="Rohde M."/>
            <person name="Galperin M.Y."/>
            <person name="Jogler C."/>
        </authorList>
    </citation>
    <scope>NUCLEOTIDE SEQUENCE [LARGE SCALE GENOMIC DNA]</scope>
    <source>
        <strain evidence="3 4">Pan216</strain>
    </source>
</reference>
<dbReference type="OrthoDB" id="9762420at2"/>
<evidence type="ECO:0000256" key="1">
    <source>
        <dbReference type="SAM" id="MobiDB-lite"/>
    </source>
</evidence>
<dbReference type="AlphaFoldDB" id="A0A518B173"/>
<dbReference type="Pfam" id="PF04717">
    <property type="entry name" value="Phage_base_V"/>
    <property type="match status" value="1"/>
</dbReference>
<dbReference type="SUPFAM" id="SSF69349">
    <property type="entry name" value="Phage fibre proteins"/>
    <property type="match status" value="1"/>
</dbReference>
<keyword evidence="4" id="KW-1185">Reference proteome</keyword>
<feature type="region of interest" description="Disordered" evidence="1">
    <location>
        <begin position="554"/>
        <end position="588"/>
    </location>
</feature>
<dbReference type="RefSeq" id="WP_145256962.1">
    <property type="nucleotide sequence ID" value="NZ_CP036279.1"/>
</dbReference>
<dbReference type="Gene3D" id="2.40.50.230">
    <property type="entry name" value="Gp5 N-terminal domain"/>
    <property type="match status" value="1"/>
</dbReference>
<gene>
    <name evidence="3" type="ORF">Pan216_15510</name>
</gene>
<dbReference type="InterPro" id="IPR006531">
    <property type="entry name" value="Gp5/Vgr_OB"/>
</dbReference>
<evidence type="ECO:0000313" key="4">
    <source>
        <dbReference type="Proteomes" id="UP000317093"/>
    </source>
</evidence>
<dbReference type="Gene3D" id="4.10.220.110">
    <property type="match status" value="1"/>
</dbReference>
<dbReference type="Gene3D" id="2.30.110.50">
    <property type="match status" value="1"/>
</dbReference>
<proteinExistence type="predicted"/>
<dbReference type="Gene3D" id="3.55.50.10">
    <property type="entry name" value="Baseplate protein-like domains"/>
    <property type="match status" value="1"/>
</dbReference>
<dbReference type="Proteomes" id="UP000317093">
    <property type="component" value="Chromosome"/>
</dbReference>
<feature type="domain" description="Gp5/Type VI secretion system Vgr protein OB-fold" evidence="2">
    <location>
        <begin position="412"/>
        <end position="470"/>
    </location>
</feature>
<organism evidence="3 4">
    <name type="scientific">Kolteria novifilia</name>
    <dbReference type="NCBI Taxonomy" id="2527975"/>
    <lineage>
        <taxon>Bacteria</taxon>
        <taxon>Pseudomonadati</taxon>
        <taxon>Planctomycetota</taxon>
        <taxon>Planctomycetia</taxon>
        <taxon>Kolteriales</taxon>
        <taxon>Kolteriaceae</taxon>
        <taxon>Kolteria</taxon>
    </lineage>
</organism>
<dbReference type="SUPFAM" id="SSF69255">
    <property type="entry name" value="gp5 N-terminal domain-like"/>
    <property type="match status" value="1"/>
</dbReference>
<dbReference type="EMBL" id="CP036279">
    <property type="protein sequence ID" value="QDU60702.1"/>
    <property type="molecule type" value="Genomic_DNA"/>
</dbReference>